<dbReference type="InterPro" id="IPR001611">
    <property type="entry name" value="Leu-rich_rpt"/>
</dbReference>
<dbReference type="Pfam" id="PF13516">
    <property type="entry name" value="LRR_6"/>
    <property type="match status" value="6"/>
</dbReference>
<dbReference type="GO" id="GO:0006913">
    <property type="term" value="P:nucleocytoplasmic transport"/>
    <property type="evidence" value="ECO:0007669"/>
    <property type="project" value="TreeGrafter"/>
</dbReference>
<feature type="compositionally biased region" description="Polar residues" evidence="5">
    <location>
        <begin position="55"/>
        <end position="68"/>
    </location>
</feature>
<accession>A0AAE0L9P6</accession>
<reference evidence="6 7" key="1">
    <citation type="journal article" date="2015" name="Genome Biol. Evol.">
        <title>Comparative Genomics of a Bacterivorous Green Alga Reveals Evolutionary Causalities and Consequences of Phago-Mixotrophic Mode of Nutrition.</title>
        <authorList>
            <person name="Burns J.A."/>
            <person name="Paasch A."/>
            <person name="Narechania A."/>
            <person name="Kim E."/>
        </authorList>
    </citation>
    <scope>NUCLEOTIDE SEQUENCE [LARGE SCALE GENOMIC DNA]</scope>
    <source>
        <strain evidence="6 7">PLY_AMNH</strain>
    </source>
</reference>
<dbReference type="GO" id="GO:0048471">
    <property type="term" value="C:perinuclear region of cytoplasm"/>
    <property type="evidence" value="ECO:0007669"/>
    <property type="project" value="TreeGrafter"/>
</dbReference>
<name>A0AAE0L9P6_9CHLO</name>
<dbReference type="SUPFAM" id="SSF52047">
    <property type="entry name" value="RNI-like"/>
    <property type="match status" value="3"/>
</dbReference>
<evidence type="ECO:0000256" key="2">
    <source>
        <dbReference type="ARBA" id="ARBA00022468"/>
    </source>
</evidence>
<evidence type="ECO:0000313" key="7">
    <source>
        <dbReference type="Proteomes" id="UP001190700"/>
    </source>
</evidence>
<dbReference type="SMART" id="SM00368">
    <property type="entry name" value="LRR_RI"/>
    <property type="match status" value="16"/>
</dbReference>
<keyword evidence="4" id="KW-0677">Repeat</keyword>
<comment type="caution">
    <text evidence="6">The sequence shown here is derived from an EMBL/GenBank/DDBJ whole genome shotgun (WGS) entry which is preliminary data.</text>
</comment>
<evidence type="ECO:0000313" key="6">
    <source>
        <dbReference type="EMBL" id="KAK3277052.1"/>
    </source>
</evidence>
<keyword evidence="7" id="KW-1185">Reference proteome</keyword>
<proteinExistence type="predicted"/>
<feature type="region of interest" description="Disordered" evidence="5">
    <location>
        <begin position="80"/>
        <end position="103"/>
    </location>
</feature>
<feature type="region of interest" description="Disordered" evidence="5">
    <location>
        <begin position="1"/>
        <end position="22"/>
    </location>
</feature>
<evidence type="ECO:0000256" key="5">
    <source>
        <dbReference type="SAM" id="MobiDB-lite"/>
    </source>
</evidence>
<comment type="subcellular location">
    <subcellularLocation>
        <location evidence="1">Cytoplasm</location>
        <location evidence="1">Cytoskeleton</location>
        <location evidence="1">Cilium axoneme</location>
    </subcellularLocation>
</comment>
<evidence type="ECO:0000256" key="4">
    <source>
        <dbReference type="ARBA" id="ARBA00022737"/>
    </source>
</evidence>
<evidence type="ECO:0000256" key="3">
    <source>
        <dbReference type="ARBA" id="ARBA00022614"/>
    </source>
</evidence>
<organism evidence="6 7">
    <name type="scientific">Cymbomonas tetramitiformis</name>
    <dbReference type="NCBI Taxonomy" id="36881"/>
    <lineage>
        <taxon>Eukaryota</taxon>
        <taxon>Viridiplantae</taxon>
        <taxon>Chlorophyta</taxon>
        <taxon>Pyramimonadophyceae</taxon>
        <taxon>Pyramimonadales</taxon>
        <taxon>Pyramimonadaceae</taxon>
        <taxon>Cymbomonas</taxon>
    </lineage>
</organism>
<dbReference type="PANTHER" id="PTHR24113:SF12">
    <property type="entry name" value="RAN GTPASE-ACTIVATING PROTEIN 1"/>
    <property type="match status" value="1"/>
</dbReference>
<dbReference type="InterPro" id="IPR036047">
    <property type="entry name" value="F-box-like_dom_sf"/>
</dbReference>
<dbReference type="Proteomes" id="UP001190700">
    <property type="component" value="Unassembled WGS sequence"/>
</dbReference>
<dbReference type="InterPro" id="IPR032675">
    <property type="entry name" value="LRR_dom_sf"/>
</dbReference>
<evidence type="ECO:0000256" key="1">
    <source>
        <dbReference type="ARBA" id="ARBA00004430"/>
    </source>
</evidence>
<dbReference type="SUPFAM" id="SSF81383">
    <property type="entry name" value="F-box domain"/>
    <property type="match status" value="1"/>
</dbReference>
<sequence length="1463" mass="157508">MEILSPANVVPASPQAPSKPYRTESVLELCLEIENPENISEEEAQEAMELKKSVLGSSSANETETGENLSKFRQALVSATCKPQPPTTPDQPDEAAPTSQASLPTRISSSFSAIACWNEGRKPLVDHVEEAYHFPAVQLLTSVESLQTPASTLYGTMGIPFSSHQKNAGQMIGVQRCAGHIAMRTLIWRAANVCNLEKKRKLDELCTEFMRIRGIVASSACDFHIKGFLKALQRIIGKDWLVKILKQCIDPGIPTLYTSATRTIATLPTATISRREQGETIVANSCNTQPHMTDSTNKEMLSSSKLSRTVDTPNVGKLHGSSLFPRIRQADAIELFPCCLSRLNTRHLCVCMAVGKQWRDRILSLPALWGKLMFPAGCKVNMECISRLMRYGGSTVKDIDLSNCPEITWKAIKSELPRCPSLHTLRLGEKVGVQSMSSINTTCGKLQVLAPLKVPKRFGGPESDRLLKFVEVPRDENFNSTQPFHPTELDASTWTTMSPPFTKQLFAELLPTHPSLRSLRLPGLKPEDAQLLAKALKTNTSLTSLNLLGSVHITLEGAQAVIAVFRRSATLQTICGLDPGVTHADFTRQELKPWDGPLLTADLQKGAARSSLCSLDLRGGATRCLSRQDARDLAASITERLGQWQYFCGISLARLCSHSLTEADLSGSRFDAVGAMVLAKYLTSNGTLTALNLSGAGFGPEGLQVIADVLLSPASGTHMLALKVLVLDRNGIGGGTESPAACTALGTAVWKNLNLQRLDLSNNGLTTEDMKALIDSGVLHGALSHLDISENCIKEPGAEVIAQALLRLHPSRIPTMAHLDTRGNGICAEAATTLGAAVAAQPAEFWALMNGIPLRDLSIPGRVVTLDLSREKLDDTSATILFKCLAENTTLRTLTLTGNRIEQTGAKALAQLLVWNNTLTTLCTWGNPIADEGAKQLTAAALMRSSPARLCGSVLESPTGRVDLSHQGLQGPDAALLAYDLMCTASLTSLNVLHNKFDRTAVRALVERFENHRTVNTLCGIAPGTERLDMAGRGLQPADGLLLVADLRKRLHTERLHTLDLSNNRLGACGKFVTGRGDNDSETLGALAQALGSCPSVTAVYLSQNLIGPIGLEAIALGLATNTTMRVLRLDSNYVSGQEHNARARRGVEFLGRALRSNRTLTSLSLAWNYLGPASAALLVDAVACNQALALLNMWGNRLEVSGVRALIGAAQRRAEAMPQSAPLCLCGDLLFASPPPATLDLPQQSLGPADSMLLCHDLTFNTSITRLDLSNNGIGGLPECEVPEGAEAIMQALKYNRVLTELNLSNNMIGCKGANLIGKGLLCNRTLKVLNLSVNVISMADVGRGDDPEGFLGLALGLLRNEVLTNLDLSDTGMGPMGAAALSEMLTARSMDGTLVTISVLRNQIGEEGRDRLLKALEQNLCLNTLCGIRSEDTKLSAEDEKLLVREHNINAMHWEPDSLCF</sequence>
<dbReference type="GO" id="GO:0005634">
    <property type="term" value="C:nucleus"/>
    <property type="evidence" value="ECO:0007669"/>
    <property type="project" value="TreeGrafter"/>
</dbReference>
<dbReference type="GO" id="GO:0005930">
    <property type="term" value="C:axoneme"/>
    <property type="evidence" value="ECO:0007669"/>
    <property type="project" value="UniProtKB-SubCell"/>
</dbReference>
<dbReference type="InterPro" id="IPR027038">
    <property type="entry name" value="RanGap"/>
</dbReference>
<dbReference type="Gene3D" id="3.80.10.10">
    <property type="entry name" value="Ribonuclease Inhibitor"/>
    <property type="match status" value="9"/>
</dbReference>
<dbReference type="GO" id="GO:0005096">
    <property type="term" value="F:GTPase activator activity"/>
    <property type="evidence" value="ECO:0007669"/>
    <property type="project" value="UniProtKB-KW"/>
</dbReference>
<keyword evidence="2" id="KW-0343">GTPase activation</keyword>
<gene>
    <name evidence="6" type="ORF">CYMTET_14916</name>
</gene>
<dbReference type="PANTHER" id="PTHR24113">
    <property type="entry name" value="RAN GTPASE-ACTIVATING PROTEIN 1"/>
    <property type="match status" value="1"/>
</dbReference>
<protein>
    <submittedName>
        <fullName evidence="6">Uncharacterized protein</fullName>
    </submittedName>
</protein>
<dbReference type="GO" id="GO:0005829">
    <property type="term" value="C:cytosol"/>
    <property type="evidence" value="ECO:0007669"/>
    <property type="project" value="TreeGrafter"/>
</dbReference>
<keyword evidence="3" id="KW-0433">Leucine-rich repeat</keyword>
<dbReference type="EMBL" id="LGRX02006261">
    <property type="protein sequence ID" value="KAK3277052.1"/>
    <property type="molecule type" value="Genomic_DNA"/>
</dbReference>
<dbReference type="GO" id="GO:0031267">
    <property type="term" value="F:small GTPase binding"/>
    <property type="evidence" value="ECO:0007669"/>
    <property type="project" value="TreeGrafter"/>
</dbReference>
<feature type="region of interest" description="Disordered" evidence="5">
    <location>
        <begin position="37"/>
        <end position="68"/>
    </location>
</feature>